<keyword evidence="1" id="KW-1133">Transmembrane helix</keyword>
<name>A0A5E7Q7Y1_PSEFL</name>
<proteinExistence type="predicted"/>
<reference evidence="2 3" key="1">
    <citation type="submission" date="2019-09" db="EMBL/GenBank/DDBJ databases">
        <authorList>
            <person name="Chandra G."/>
            <person name="Truman W A."/>
        </authorList>
    </citation>
    <scope>NUCLEOTIDE SEQUENCE [LARGE SCALE GENOMIC DNA]</scope>
    <source>
        <strain evidence="2">PS880</strain>
    </source>
</reference>
<feature type="transmembrane region" description="Helical" evidence="1">
    <location>
        <begin position="12"/>
        <end position="32"/>
    </location>
</feature>
<keyword evidence="1" id="KW-0472">Membrane</keyword>
<organism evidence="2 3">
    <name type="scientific">Pseudomonas fluorescens</name>
    <dbReference type="NCBI Taxonomy" id="294"/>
    <lineage>
        <taxon>Bacteria</taxon>
        <taxon>Pseudomonadati</taxon>
        <taxon>Pseudomonadota</taxon>
        <taxon>Gammaproteobacteria</taxon>
        <taxon>Pseudomonadales</taxon>
        <taxon>Pseudomonadaceae</taxon>
        <taxon>Pseudomonas</taxon>
    </lineage>
</organism>
<evidence type="ECO:0000256" key="1">
    <source>
        <dbReference type="SAM" id="Phobius"/>
    </source>
</evidence>
<sequence length="55" mass="5902">MPIITVSISLYRCSLIVGYLALAPIGMLYVAIQLMEREEGGVIGSFLVLNAIAMS</sequence>
<dbReference type="EMBL" id="CABVIH010000042">
    <property type="protein sequence ID" value="VVP58276.1"/>
    <property type="molecule type" value="Genomic_DNA"/>
</dbReference>
<evidence type="ECO:0000313" key="2">
    <source>
        <dbReference type="EMBL" id="VVP58276.1"/>
    </source>
</evidence>
<keyword evidence="1" id="KW-0812">Transmembrane</keyword>
<accession>A0A5E7Q7Y1</accession>
<dbReference type="Proteomes" id="UP000375525">
    <property type="component" value="Unassembled WGS sequence"/>
</dbReference>
<dbReference type="AlphaFoldDB" id="A0A5E7Q7Y1"/>
<protein>
    <submittedName>
        <fullName evidence="2">Uncharacterized protein</fullName>
    </submittedName>
</protein>
<gene>
    <name evidence="2" type="ORF">PS880_05901</name>
</gene>
<evidence type="ECO:0000313" key="3">
    <source>
        <dbReference type="Proteomes" id="UP000375525"/>
    </source>
</evidence>